<dbReference type="Proteomes" id="UP000033980">
    <property type="component" value="Unassembled WGS sequence"/>
</dbReference>
<dbReference type="AlphaFoldDB" id="A0A0G1FFF0"/>
<accession>A0A0G1FFF0</accession>
<feature type="chain" id="PRO_5002536968" evidence="1">
    <location>
        <begin position="25"/>
        <end position="279"/>
    </location>
</feature>
<organism evidence="2 3">
    <name type="scientific">Candidatus Collierbacteria bacterium GW2011_GWC2_43_12</name>
    <dbReference type="NCBI Taxonomy" id="1618390"/>
    <lineage>
        <taxon>Bacteria</taxon>
        <taxon>Candidatus Collieribacteriota</taxon>
    </lineage>
</organism>
<comment type="caution">
    <text evidence="2">The sequence shown here is derived from an EMBL/GenBank/DDBJ whole genome shotgun (WGS) entry which is preliminary data.</text>
</comment>
<sequence>MTKKILPVLALLVFVLTACAPAIAETTQQADYVPEGHAVAVVEDSNSNEYYRVVSTSDAGVSEYQYLSCESGGCVPNSVRYGIEGYGGCLAVGSKDGSKMVDLDECGPFFDGSKPLESSLPDSGQQRWFDEVGIKNLGPNPSDTTTNGWWDWEGFLAAMQATSRSDKVLIYGVFAPEEGNLTTDYMYEKGYELGLPPYDAYDNPNAPHAISFFVTMNMRGEITRICFDTWNASWMSVEDHKGVDGLFFKAFPNYEKDGKKSRQGLIDLVDLIVNAAEAK</sequence>
<gene>
    <name evidence="2" type="ORF">UV68_C0016G0004</name>
</gene>
<dbReference type="PROSITE" id="PS51257">
    <property type="entry name" value="PROKAR_LIPOPROTEIN"/>
    <property type="match status" value="1"/>
</dbReference>
<protein>
    <submittedName>
        <fullName evidence="2">Uncharacterized protein</fullName>
    </submittedName>
</protein>
<evidence type="ECO:0000313" key="2">
    <source>
        <dbReference type="EMBL" id="KKS93856.1"/>
    </source>
</evidence>
<dbReference type="EMBL" id="LCFK01000016">
    <property type="protein sequence ID" value="KKS93856.1"/>
    <property type="molecule type" value="Genomic_DNA"/>
</dbReference>
<proteinExistence type="predicted"/>
<reference evidence="2 3" key="1">
    <citation type="journal article" date="2015" name="Nature">
        <title>rRNA introns, odd ribosomes, and small enigmatic genomes across a large radiation of phyla.</title>
        <authorList>
            <person name="Brown C.T."/>
            <person name="Hug L.A."/>
            <person name="Thomas B.C."/>
            <person name="Sharon I."/>
            <person name="Castelle C.J."/>
            <person name="Singh A."/>
            <person name="Wilkins M.J."/>
            <person name="Williams K.H."/>
            <person name="Banfield J.F."/>
        </authorList>
    </citation>
    <scope>NUCLEOTIDE SEQUENCE [LARGE SCALE GENOMIC DNA]</scope>
</reference>
<evidence type="ECO:0000313" key="3">
    <source>
        <dbReference type="Proteomes" id="UP000033980"/>
    </source>
</evidence>
<feature type="signal peptide" evidence="1">
    <location>
        <begin position="1"/>
        <end position="24"/>
    </location>
</feature>
<keyword evidence="1" id="KW-0732">Signal</keyword>
<evidence type="ECO:0000256" key="1">
    <source>
        <dbReference type="SAM" id="SignalP"/>
    </source>
</evidence>
<name>A0A0G1FFF0_9BACT</name>